<sequence length="81" mass="9082">MHHAQHLSRPIRQLNSRLPDVAQLVSRSTPLGSPHNELEDGDALGASLNLRHSVIVKRDTDTRQSNWVFMSFLLPGFSDPL</sequence>
<proteinExistence type="predicted"/>
<evidence type="ECO:0000313" key="1">
    <source>
        <dbReference type="EMBL" id="KAJ3570783.1"/>
    </source>
</evidence>
<accession>A0AAD5VV53</accession>
<dbReference type="Proteomes" id="UP001213000">
    <property type="component" value="Unassembled WGS sequence"/>
</dbReference>
<name>A0AAD5VV53_9AGAR</name>
<keyword evidence="2" id="KW-1185">Reference proteome</keyword>
<dbReference type="EMBL" id="JANIEX010000219">
    <property type="protein sequence ID" value="KAJ3570783.1"/>
    <property type="molecule type" value="Genomic_DNA"/>
</dbReference>
<comment type="caution">
    <text evidence="1">The sequence shown here is derived from an EMBL/GenBank/DDBJ whole genome shotgun (WGS) entry which is preliminary data.</text>
</comment>
<reference evidence="1" key="1">
    <citation type="submission" date="2022-07" db="EMBL/GenBank/DDBJ databases">
        <title>Genome Sequence of Leucocoprinus birnbaumii.</title>
        <authorList>
            <person name="Buettner E."/>
        </authorList>
    </citation>
    <scope>NUCLEOTIDE SEQUENCE</scope>
    <source>
        <strain evidence="1">VT141</strain>
    </source>
</reference>
<evidence type="ECO:0000313" key="2">
    <source>
        <dbReference type="Proteomes" id="UP001213000"/>
    </source>
</evidence>
<gene>
    <name evidence="1" type="ORF">NP233_g4179</name>
</gene>
<organism evidence="1 2">
    <name type="scientific">Leucocoprinus birnbaumii</name>
    <dbReference type="NCBI Taxonomy" id="56174"/>
    <lineage>
        <taxon>Eukaryota</taxon>
        <taxon>Fungi</taxon>
        <taxon>Dikarya</taxon>
        <taxon>Basidiomycota</taxon>
        <taxon>Agaricomycotina</taxon>
        <taxon>Agaricomycetes</taxon>
        <taxon>Agaricomycetidae</taxon>
        <taxon>Agaricales</taxon>
        <taxon>Agaricineae</taxon>
        <taxon>Agaricaceae</taxon>
        <taxon>Leucocoprinus</taxon>
    </lineage>
</organism>
<dbReference type="AlphaFoldDB" id="A0AAD5VV53"/>
<protein>
    <submittedName>
        <fullName evidence="1">Uncharacterized protein</fullName>
    </submittedName>
</protein>